<evidence type="ECO:0000256" key="1">
    <source>
        <dbReference type="ARBA" id="ARBA00022741"/>
    </source>
</evidence>
<dbReference type="InterPro" id="IPR013701">
    <property type="entry name" value="Lhr-like_DEAD/DEAH_assoc"/>
</dbReference>
<evidence type="ECO:0000256" key="6">
    <source>
        <dbReference type="ARBA" id="ARBA00023125"/>
    </source>
</evidence>
<dbReference type="InterPro" id="IPR014001">
    <property type="entry name" value="Helicase_ATP-bd"/>
</dbReference>
<feature type="region of interest" description="Disordered" evidence="9">
    <location>
        <begin position="1349"/>
        <end position="1404"/>
    </location>
</feature>
<keyword evidence="13" id="KW-1185">Reference proteome</keyword>
<dbReference type="InterPro" id="IPR052511">
    <property type="entry name" value="ATP-dep_Helicase"/>
</dbReference>
<name>A0ABP4H3X0_9PSEU</name>
<dbReference type="Gene3D" id="3.40.50.300">
    <property type="entry name" value="P-loop containing nucleotide triphosphate hydrolases"/>
    <property type="match status" value="2"/>
</dbReference>
<dbReference type="SMART" id="SM00487">
    <property type="entry name" value="DEXDc"/>
    <property type="match status" value="1"/>
</dbReference>
<dbReference type="PANTHER" id="PTHR47962:SF5">
    <property type="entry name" value="ATP-DEPENDENT HELICASE LHR-RELATED"/>
    <property type="match status" value="1"/>
</dbReference>
<evidence type="ECO:0000256" key="9">
    <source>
        <dbReference type="SAM" id="MobiDB-lite"/>
    </source>
</evidence>
<keyword evidence="4" id="KW-0347">Helicase</keyword>
<dbReference type="InterPro" id="IPR055369">
    <property type="entry name" value="WH2_Lhr"/>
</dbReference>
<dbReference type="InterPro" id="IPR045628">
    <property type="entry name" value="Lhr_WH_dom"/>
</dbReference>
<evidence type="ECO:0000256" key="7">
    <source>
        <dbReference type="ARBA" id="ARBA00023204"/>
    </source>
</evidence>
<dbReference type="Proteomes" id="UP001500653">
    <property type="component" value="Unassembled WGS sequence"/>
</dbReference>
<dbReference type="Pfam" id="PF00270">
    <property type="entry name" value="DEAD"/>
    <property type="match status" value="1"/>
</dbReference>
<keyword evidence="7" id="KW-0234">DNA repair</keyword>
<feature type="compositionally biased region" description="Low complexity" evidence="9">
    <location>
        <begin position="576"/>
        <end position="592"/>
    </location>
</feature>
<dbReference type="PANTHER" id="PTHR47962">
    <property type="entry name" value="ATP-DEPENDENT HELICASE LHR-RELATED-RELATED"/>
    <property type="match status" value="1"/>
</dbReference>
<dbReference type="SMART" id="SM00490">
    <property type="entry name" value="HELICc"/>
    <property type="match status" value="1"/>
</dbReference>
<feature type="compositionally biased region" description="Polar residues" evidence="9">
    <location>
        <begin position="565"/>
        <end position="575"/>
    </location>
</feature>
<dbReference type="Pfam" id="PF23236">
    <property type="entry name" value="WHD_2nd_Lhr"/>
    <property type="match status" value="1"/>
</dbReference>
<evidence type="ECO:0000313" key="13">
    <source>
        <dbReference type="Proteomes" id="UP001500653"/>
    </source>
</evidence>
<protein>
    <recommendedName>
        <fullName evidence="14">ATP-dependent helicase</fullName>
    </recommendedName>
</protein>
<evidence type="ECO:0000259" key="10">
    <source>
        <dbReference type="PROSITE" id="PS51192"/>
    </source>
</evidence>
<dbReference type="PROSITE" id="PS51192">
    <property type="entry name" value="HELICASE_ATP_BIND_1"/>
    <property type="match status" value="1"/>
</dbReference>
<feature type="region of interest" description="Disordered" evidence="9">
    <location>
        <begin position="528"/>
        <end position="642"/>
    </location>
</feature>
<dbReference type="InterPro" id="IPR055368">
    <property type="entry name" value="WH3_Lhr"/>
</dbReference>
<dbReference type="SUPFAM" id="SSF52540">
    <property type="entry name" value="P-loop containing nucleoside triphosphate hydrolases"/>
    <property type="match status" value="1"/>
</dbReference>
<proteinExistence type="predicted"/>
<dbReference type="InterPro" id="IPR011545">
    <property type="entry name" value="DEAD/DEAH_box_helicase_dom"/>
</dbReference>
<comment type="caution">
    <text evidence="12">The sequence shown here is derived from an EMBL/GenBank/DDBJ whole genome shotgun (WGS) entry which is preliminary data.</text>
</comment>
<dbReference type="InterPro" id="IPR027417">
    <property type="entry name" value="P-loop_NTPase"/>
</dbReference>
<dbReference type="InterPro" id="IPR001650">
    <property type="entry name" value="Helicase_C-like"/>
</dbReference>
<keyword evidence="8" id="KW-0413">Isomerase</keyword>
<dbReference type="Pfam" id="PF19306">
    <property type="entry name" value="WHD_Lhr"/>
    <property type="match status" value="2"/>
</dbReference>
<reference evidence="13" key="1">
    <citation type="journal article" date="2019" name="Int. J. Syst. Evol. Microbiol.">
        <title>The Global Catalogue of Microorganisms (GCM) 10K type strain sequencing project: providing services to taxonomists for standard genome sequencing and annotation.</title>
        <authorList>
            <consortium name="The Broad Institute Genomics Platform"/>
            <consortium name="The Broad Institute Genome Sequencing Center for Infectious Disease"/>
            <person name="Wu L."/>
            <person name="Ma J."/>
        </authorList>
    </citation>
    <scope>NUCLEOTIDE SEQUENCE [LARGE SCALE GENOMIC DNA]</scope>
    <source>
        <strain evidence="13">JCM 13023</strain>
    </source>
</reference>
<keyword evidence="3" id="KW-0378">Hydrolase</keyword>
<dbReference type="Pfam" id="PF23235">
    <property type="entry name" value="WHD_3rd_Lhr"/>
    <property type="match status" value="1"/>
</dbReference>
<evidence type="ECO:0000256" key="2">
    <source>
        <dbReference type="ARBA" id="ARBA00022763"/>
    </source>
</evidence>
<dbReference type="PROSITE" id="PS51194">
    <property type="entry name" value="HELICASE_CTER"/>
    <property type="match status" value="1"/>
</dbReference>
<keyword evidence="5" id="KW-0067">ATP-binding</keyword>
<keyword evidence="2" id="KW-0227">DNA damage</keyword>
<feature type="domain" description="Helicase C-terminal" evidence="11">
    <location>
        <begin position="281"/>
        <end position="454"/>
    </location>
</feature>
<evidence type="ECO:0000256" key="3">
    <source>
        <dbReference type="ARBA" id="ARBA00022801"/>
    </source>
</evidence>
<dbReference type="Pfam" id="PF00271">
    <property type="entry name" value="Helicase_C"/>
    <property type="match status" value="1"/>
</dbReference>
<evidence type="ECO:0008006" key="14">
    <source>
        <dbReference type="Google" id="ProtNLM"/>
    </source>
</evidence>
<dbReference type="EMBL" id="BAAALN010000008">
    <property type="protein sequence ID" value="GAA1243566.1"/>
    <property type="molecule type" value="Genomic_DNA"/>
</dbReference>
<evidence type="ECO:0000313" key="12">
    <source>
        <dbReference type="EMBL" id="GAA1243566.1"/>
    </source>
</evidence>
<evidence type="ECO:0000256" key="5">
    <source>
        <dbReference type="ARBA" id="ARBA00022840"/>
    </source>
</evidence>
<keyword evidence="1" id="KW-0547">Nucleotide-binding</keyword>
<evidence type="ECO:0000256" key="4">
    <source>
        <dbReference type="ARBA" id="ARBA00022806"/>
    </source>
</evidence>
<feature type="compositionally biased region" description="Basic residues" evidence="9">
    <location>
        <begin position="1356"/>
        <end position="1372"/>
    </location>
</feature>
<gene>
    <name evidence="12" type="ORF">GCM10009676_31530</name>
</gene>
<dbReference type="InterPro" id="IPR055367">
    <property type="entry name" value="WH4_Lhr"/>
</dbReference>
<accession>A0ABP4H3X0</accession>
<evidence type="ECO:0000259" key="11">
    <source>
        <dbReference type="PROSITE" id="PS51194"/>
    </source>
</evidence>
<sequence length="1605" mass="170735">MTARALDLFSPATRDWFAGAFAAPTSAQEDAWRAAHAGEHALVIAPTGSGKTLAAFLWALDRLATAAPPEDAKHRCRVLYVSPLKALAVDVQRNLRSPLTGIDQASRRLDLPVPDITVGMRTGDTTPAERRSFQRTPPDVLVTTPESLFLLLTSSSRESLRGVETVIVDEVHAVTGGKRGVHLALSLERLDDLLSAPAQRIGLSATVRPVDEVSSLLAGGRPVTVVQPQAAKTVEVRVEVPVEDMAELDGPAPPAEPGSLEDEVPAAAAPKPSIWPSVEGRVLDLVRAHRSTIVFANSRRLAERLTARLNELAAERTELEPGDEFPAEAIGGSGLTTGADPTVAKAHHGSMSRQQRTRVEEELKTGALPCVVATSSLELGIDMGAVDLVVQIEAPPTVASGLQRVGRAGHHVGAVSSGVMFPKFRGDLVSCAVTAERMASGAIEATRYPRNPLDVLAQQIVAMVALDTRTVDDVAATVRRAAPFTSLPDDALHAVLDMLAGRYPSEEFGELRARITWDRVTGELQGRPGAQRLAVTSGGTIPDRGLFTVTTPGDDGDRPAGEPTTDGQATGSTDVPSAGRRASGSAPAPSAGKRTSGSAPAPSAGKRTSGSAPAPSEGKRTSGSAPAPSAGKRTSGSRVGELDEEMVYESRVGDTVLLGTSSWRITDITHDRVIVVPAPGVPARMPFWKGDAPGRPLELGRALGAFLREVSGSRDETALRRAADAGLDDRAAANLLAYLREQREATRHVPNDRTLLLERFRDELGDWRVVVHSPFGAQVNAPWALAITARLRETRGVDAQAAHSDDGIVLRLPDALDADGQEITLTGEDVLLDPDEVESLLVTEVGGSALFAARFRECAARSLLLPRRNPGRRSPLWQQRQRAAQLLSVAAKYERFPVVLEAMRECLQDVYDVDGLRELMTDVQGRTVKLVEVETPSASPFARSLLFGYVGMFLYETDAPLAERRAAALSLDSTLLAELLGTEAVRELLDPEAIADVERGLQRLDEDRHARGPEDTADLLRFLGDLTVDEAGARGVRREWLTELADSRRAIVVRIAGEDRYLAIEDAGRVRDALGAALPVGVPETFTEPVDDPLGDLVTRYARGRGPFAAAQLAERFGIGTAVATGVLDRLTADGRLVRGELNPQPYEPGGVEYCDAAVLRRLRRASLAKLRAEVEPVEPAALGRFLPSWHGIGARLRSAPTADDVLSVVDQLAGAPLPASALESLILPSRLPGYHPALLDELTTAGEVVWAGCGALSGGDGWITLAPADVADLLLPEADGDVATTGPVHEAVLSAVEHGALFFRQLVDRMTPLLDTPPDDSAVVAALWDLTWAGLITGDTLAPLRAQVSGGGAAHKPRRSAPRGRYARMRANRPAMPSRTGPPTVAGRWGPTPPRETDPTRRAHARTESFLERHGVLTRGALDTERVTGGFSGIYKVLRSMEDSGQVIRGYVVDGLGAAQFAARGAVDRLRAASDTSGTRDTPGAVVLAASDPAQPYGAALPWPEPLGSTKHRPARKAGALVVLVDGVPALYVERGGRSLLSFTERTEPLRQAAEALSTAVREGWLGKLQVQRADGEQALTSQLAEVLREAGFRATPKGLRLRA</sequence>
<feature type="domain" description="Helicase ATP-binding" evidence="10">
    <location>
        <begin position="32"/>
        <end position="225"/>
    </location>
</feature>
<organism evidence="12 13">
    <name type="scientific">Prauserella halophila</name>
    <dbReference type="NCBI Taxonomy" id="185641"/>
    <lineage>
        <taxon>Bacteria</taxon>
        <taxon>Bacillati</taxon>
        <taxon>Actinomycetota</taxon>
        <taxon>Actinomycetes</taxon>
        <taxon>Pseudonocardiales</taxon>
        <taxon>Pseudonocardiaceae</taxon>
        <taxon>Prauserella</taxon>
    </lineage>
</organism>
<keyword evidence="6" id="KW-0238">DNA-binding</keyword>
<dbReference type="Pfam" id="PF08494">
    <property type="entry name" value="DEAD_assoc"/>
    <property type="match status" value="1"/>
</dbReference>
<dbReference type="Pfam" id="PF23234">
    <property type="entry name" value="WHD_4th_Lhr"/>
    <property type="match status" value="1"/>
</dbReference>
<dbReference type="CDD" id="cd18796">
    <property type="entry name" value="SF2_C_LHR"/>
    <property type="match status" value="1"/>
</dbReference>
<evidence type="ECO:0000256" key="8">
    <source>
        <dbReference type="ARBA" id="ARBA00023235"/>
    </source>
</evidence>